<keyword evidence="2" id="KW-1185">Reference proteome</keyword>
<proteinExistence type="predicted"/>
<evidence type="ECO:0000313" key="1">
    <source>
        <dbReference type="EMBL" id="ASV29744.1"/>
    </source>
</evidence>
<accession>A0A223V2W1</accession>
<organism evidence="1 2">
    <name type="scientific">Maribacter cobaltidurans</name>
    <dbReference type="NCBI Taxonomy" id="1178778"/>
    <lineage>
        <taxon>Bacteria</taxon>
        <taxon>Pseudomonadati</taxon>
        <taxon>Bacteroidota</taxon>
        <taxon>Flavobacteriia</taxon>
        <taxon>Flavobacteriales</taxon>
        <taxon>Flavobacteriaceae</taxon>
        <taxon>Maribacter</taxon>
    </lineage>
</organism>
<name>A0A223V2W1_9FLAO</name>
<sequence length="94" mass="10628">MVSKIEIAQSTPKIREHEYQLQKSILMKTKIKFLSIVLVAGLTLYSCSKEEQEACEEEGSDCIYRFLPIVQDPSANIEQGIDSTKTITVQDTMD</sequence>
<dbReference type="KEGG" id="marb:CJ263_05650"/>
<dbReference type="EMBL" id="CP022957">
    <property type="protein sequence ID" value="ASV29744.1"/>
    <property type="molecule type" value="Genomic_DNA"/>
</dbReference>
<dbReference type="AlphaFoldDB" id="A0A223V2W1"/>
<reference evidence="1 2" key="1">
    <citation type="submission" date="2017-08" db="EMBL/GenBank/DDBJ databases">
        <title>The complete genome sequence of Maribacter sp. B1, isolated from deep-sea sediment.</title>
        <authorList>
            <person name="Wu Y.-H."/>
            <person name="Cheng H."/>
            <person name="Xu X.-W."/>
        </authorList>
    </citation>
    <scope>NUCLEOTIDE SEQUENCE [LARGE SCALE GENOMIC DNA]</scope>
    <source>
        <strain evidence="1 2">B1</strain>
    </source>
</reference>
<dbReference type="Proteomes" id="UP000215244">
    <property type="component" value="Chromosome"/>
</dbReference>
<gene>
    <name evidence="1" type="ORF">CJ263_05650</name>
</gene>
<evidence type="ECO:0000313" key="2">
    <source>
        <dbReference type="Proteomes" id="UP000215244"/>
    </source>
</evidence>
<protein>
    <submittedName>
        <fullName evidence="1">Uncharacterized protein</fullName>
    </submittedName>
</protein>